<feature type="transmembrane region" description="Helical" evidence="5">
    <location>
        <begin position="76"/>
        <end position="95"/>
    </location>
</feature>
<dbReference type="InterPro" id="IPR000849">
    <property type="entry name" value="Sugar_P_transporter"/>
</dbReference>
<sequence length="422" mass="45786">MKTIVGLRWWIIALVCVGTILNYLARNSLSVLAPELKETLHFTTQQYSYVVAAFQIGYTIMQPVCGILVDILGLRLGFALFAALWSAAGVMHGFATGWLSLGAMRGLLGLFEAAAIPSGMKAVAEWFPDRQKSVAVGYFNAGTSLGAVLAPPVVIFFSLRFGWQTAFIVTGAVGFIWAAAWYVLYRSPRAHPRISDHERALILDGQHTPALHGKRSTREVVTSRRFWAIALPRFFAEPAWQTFSFWIPLYLATERHMDLKQIAIFAWLPFLAADMGGILGGYLSPFLMRHFRLPLVWSRVAGVVLGAFMMIGPACIGLVASPYQAIALFCVGGFAHQMISALVNTLAADVFDPQEVGTASGFAGMAAWIGGLGFSLLVGALADKVGYGPLFACLGAFDIVGAALLVWLIRGQARNDYRIASA</sequence>
<organism evidence="7 8">
    <name type="scientific">Paraburkholderia acidisoli</name>
    <dbReference type="NCBI Taxonomy" id="2571748"/>
    <lineage>
        <taxon>Bacteria</taxon>
        <taxon>Pseudomonadati</taxon>
        <taxon>Pseudomonadota</taxon>
        <taxon>Betaproteobacteria</taxon>
        <taxon>Burkholderiales</taxon>
        <taxon>Burkholderiaceae</taxon>
        <taxon>Paraburkholderia</taxon>
    </lineage>
</organism>
<feature type="transmembrane region" description="Helical" evidence="5">
    <location>
        <begin position="7"/>
        <end position="26"/>
    </location>
</feature>
<evidence type="ECO:0000256" key="5">
    <source>
        <dbReference type="SAM" id="Phobius"/>
    </source>
</evidence>
<feature type="transmembrane region" description="Helical" evidence="5">
    <location>
        <begin position="136"/>
        <end position="159"/>
    </location>
</feature>
<dbReference type="PANTHER" id="PTHR11662">
    <property type="entry name" value="SOLUTE CARRIER FAMILY 17"/>
    <property type="match status" value="1"/>
</dbReference>
<feature type="domain" description="Major facilitator superfamily (MFS) profile" evidence="6">
    <location>
        <begin position="11"/>
        <end position="413"/>
    </location>
</feature>
<reference evidence="7 8" key="1">
    <citation type="submission" date="2019-12" db="EMBL/GenBank/DDBJ databases">
        <title>Paraburkholderia acidiphila 7Q-K02 sp. nov and Paraburkholderia acidisoli DHF22 sp. nov., two strains isolated from forest soil.</title>
        <authorList>
            <person name="Gao Z."/>
            <person name="Qiu L."/>
        </authorList>
    </citation>
    <scope>NUCLEOTIDE SEQUENCE [LARGE SCALE GENOMIC DNA]</scope>
    <source>
        <strain evidence="7 8">DHF22</strain>
    </source>
</reference>
<dbReference type="PANTHER" id="PTHR11662:SF285">
    <property type="entry name" value="HEXURONATE TRANSPORTER"/>
    <property type="match status" value="1"/>
</dbReference>
<feature type="transmembrane region" description="Helical" evidence="5">
    <location>
        <begin position="264"/>
        <end position="288"/>
    </location>
</feature>
<dbReference type="PIRSF" id="PIRSF002808">
    <property type="entry name" value="Hexose_phosphate_transp"/>
    <property type="match status" value="1"/>
</dbReference>
<evidence type="ECO:0000256" key="2">
    <source>
        <dbReference type="ARBA" id="ARBA00022692"/>
    </source>
</evidence>
<keyword evidence="4 5" id="KW-0472">Membrane</keyword>
<feature type="transmembrane region" description="Helical" evidence="5">
    <location>
        <begin position="387"/>
        <end position="409"/>
    </location>
</feature>
<feature type="transmembrane region" description="Helical" evidence="5">
    <location>
        <begin position="165"/>
        <end position="185"/>
    </location>
</feature>
<dbReference type="GO" id="GO:0016020">
    <property type="term" value="C:membrane"/>
    <property type="evidence" value="ECO:0007669"/>
    <property type="project" value="UniProtKB-SubCell"/>
</dbReference>
<dbReference type="InterPro" id="IPR011701">
    <property type="entry name" value="MFS"/>
</dbReference>
<dbReference type="EMBL" id="CP046914">
    <property type="protein sequence ID" value="QGZ63506.1"/>
    <property type="molecule type" value="Genomic_DNA"/>
</dbReference>
<keyword evidence="8" id="KW-1185">Reference proteome</keyword>
<dbReference type="InterPro" id="IPR020846">
    <property type="entry name" value="MFS_dom"/>
</dbReference>
<feature type="transmembrane region" description="Helical" evidence="5">
    <location>
        <begin position="359"/>
        <end position="381"/>
    </location>
</feature>
<evidence type="ECO:0000256" key="3">
    <source>
        <dbReference type="ARBA" id="ARBA00022989"/>
    </source>
</evidence>
<feature type="transmembrane region" description="Helical" evidence="5">
    <location>
        <begin position="107"/>
        <end position="124"/>
    </location>
</feature>
<keyword evidence="3 5" id="KW-1133">Transmembrane helix</keyword>
<dbReference type="OrthoDB" id="8596007at2"/>
<dbReference type="InterPro" id="IPR036259">
    <property type="entry name" value="MFS_trans_sf"/>
</dbReference>
<dbReference type="RefSeq" id="WP_158952500.1">
    <property type="nucleotide sequence ID" value="NZ_CP046914.1"/>
</dbReference>
<dbReference type="Pfam" id="PF07690">
    <property type="entry name" value="MFS_1"/>
    <property type="match status" value="1"/>
</dbReference>
<dbReference type="Gene3D" id="1.20.1250.20">
    <property type="entry name" value="MFS general substrate transporter like domains"/>
    <property type="match status" value="2"/>
</dbReference>
<dbReference type="KEGG" id="pacs:FAZ98_17130"/>
<proteinExistence type="predicted"/>
<dbReference type="SUPFAM" id="SSF103473">
    <property type="entry name" value="MFS general substrate transporter"/>
    <property type="match status" value="1"/>
</dbReference>
<gene>
    <name evidence="7" type="ORF">FAZ98_17130</name>
</gene>
<accession>A0A7Z2GKU9</accession>
<evidence type="ECO:0000259" key="6">
    <source>
        <dbReference type="PROSITE" id="PS50850"/>
    </source>
</evidence>
<evidence type="ECO:0000313" key="7">
    <source>
        <dbReference type="EMBL" id="QGZ63506.1"/>
    </source>
</evidence>
<keyword evidence="2 5" id="KW-0812">Transmembrane</keyword>
<feature type="transmembrane region" description="Helical" evidence="5">
    <location>
        <begin position="300"/>
        <end position="320"/>
    </location>
</feature>
<evidence type="ECO:0000313" key="8">
    <source>
        <dbReference type="Proteomes" id="UP000433577"/>
    </source>
</evidence>
<evidence type="ECO:0000256" key="4">
    <source>
        <dbReference type="ARBA" id="ARBA00023136"/>
    </source>
</evidence>
<dbReference type="PROSITE" id="PS50850">
    <property type="entry name" value="MFS"/>
    <property type="match status" value="1"/>
</dbReference>
<dbReference type="InterPro" id="IPR050382">
    <property type="entry name" value="MFS_Na/Anion_cotransporter"/>
</dbReference>
<dbReference type="Proteomes" id="UP000433577">
    <property type="component" value="Chromosome 2"/>
</dbReference>
<comment type="subcellular location">
    <subcellularLocation>
        <location evidence="1">Membrane</location>
        <topology evidence="1">Multi-pass membrane protein</topology>
    </subcellularLocation>
</comment>
<feature type="transmembrane region" description="Helical" evidence="5">
    <location>
        <begin position="326"/>
        <end position="347"/>
    </location>
</feature>
<evidence type="ECO:0000256" key="1">
    <source>
        <dbReference type="ARBA" id="ARBA00004141"/>
    </source>
</evidence>
<feature type="transmembrane region" description="Helical" evidence="5">
    <location>
        <begin position="46"/>
        <end position="69"/>
    </location>
</feature>
<protein>
    <submittedName>
        <fullName evidence="7">MFS transporter</fullName>
    </submittedName>
</protein>
<name>A0A7Z2GKU9_9BURK</name>
<dbReference type="AlphaFoldDB" id="A0A7Z2GKU9"/>
<dbReference type="CDD" id="cd17319">
    <property type="entry name" value="MFS_ExuT_GudP_like"/>
    <property type="match status" value="1"/>
</dbReference>
<dbReference type="GO" id="GO:0015134">
    <property type="term" value="F:hexuronate transmembrane transporter activity"/>
    <property type="evidence" value="ECO:0007669"/>
    <property type="project" value="TreeGrafter"/>
</dbReference>